<dbReference type="AlphaFoldDB" id="A0A6J6BET0"/>
<dbReference type="SUPFAM" id="SSF53850">
    <property type="entry name" value="Periplasmic binding protein-like II"/>
    <property type="match status" value="1"/>
</dbReference>
<dbReference type="Gene3D" id="3.40.190.150">
    <property type="entry name" value="Bordetella uptake gene, domain 1"/>
    <property type="match status" value="1"/>
</dbReference>
<name>A0A6J6BET0_9ZZZZ</name>
<gene>
    <name evidence="1" type="ORF">UFOPK1395_00827</name>
</gene>
<accession>A0A6J6BET0</accession>
<reference evidence="1" key="1">
    <citation type="submission" date="2020-05" db="EMBL/GenBank/DDBJ databases">
        <authorList>
            <person name="Chiriac C."/>
            <person name="Salcher M."/>
            <person name="Ghai R."/>
            <person name="Kavagutti S V."/>
        </authorList>
    </citation>
    <scope>NUCLEOTIDE SEQUENCE</scope>
</reference>
<proteinExistence type="predicted"/>
<dbReference type="EMBL" id="CAEZSB010000084">
    <property type="protein sequence ID" value="CAB4536738.1"/>
    <property type="molecule type" value="Genomic_DNA"/>
</dbReference>
<dbReference type="PANTHER" id="PTHR42928:SF3">
    <property type="entry name" value="UPF0065 PROTEIN YFLP"/>
    <property type="match status" value="1"/>
</dbReference>
<dbReference type="InterPro" id="IPR005064">
    <property type="entry name" value="BUG"/>
</dbReference>
<dbReference type="Pfam" id="PF03401">
    <property type="entry name" value="TctC"/>
    <property type="match status" value="1"/>
</dbReference>
<sequence>MRKTSFIRFAVAATAVAVLASTALPANAAVKPANKAVIGDDCTAASAKAGKIAKGRGINGTDLTCMIVTTGSFKSQAKWWYKDLKPFGSVEWVASSAIGGGYGTTAIAIAEAMKTEELLKDYTVTYKTNAPLGLGYFYDQKNRKDLLLITGFAMPGGLATNGSKLSITSSNPIAGIMREAEAFVVPTSSKYKTINDLLADIKANPKTVAIGGGNYGGVDHVTVATLAQTVGVKATDLNYNPYSGAGPLIPDVIGGRVAVGVAGTSEFASYVAAGKMRVLAVTSPKPLSVIKGKTLLQQGVDLTFGNWRGILAPSDLTPAELLNQVKVIDALHSTPSWKSTLVAKSWIDEYRAGDSFTKWLKVENQAILDVLTAFKLIK</sequence>
<dbReference type="PANTHER" id="PTHR42928">
    <property type="entry name" value="TRICARBOXYLATE-BINDING PROTEIN"/>
    <property type="match status" value="1"/>
</dbReference>
<organism evidence="1">
    <name type="scientific">freshwater metagenome</name>
    <dbReference type="NCBI Taxonomy" id="449393"/>
    <lineage>
        <taxon>unclassified sequences</taxon>
        <taxon>metagenomes</taxon>
        <taxon>ecological metagenomes</taxon>
    </lineage>
</organism>
<dbReference type="InterPro" id="IPR042100">
    <property type="entry name" value="Bug_dom1"/>
</dbReference>
<dbReference type="Gene3D" id="3.40.190.10">
    <property type="entry name" value="Periplasmic binding protein-like II"/>
    <property type="match status" value="1"/>
</dbReference>
<evidence type="ECO:0000313" key="1">
    <source>
        <dbReference type="EMBL" id="CAB4536738.1"/>
    </source>
</evidence>
<protein>
    <submittedName>
        <fullName evidence="1">Unannotated protein</fullName>
    </submittedName>
</protein>